<keyword evidence="5 12" id="KW-0812">Transmembrane</keyword>
<accession>A0A1I8QA67</accession>
<dbReference type="GO" id="GO:0005886">
    <property type="term" value="C:plasma membrane"/>
    <property type="evidence" value="ECO:0007669"/>
    <property type="project" value="UniProtKB-SubCell"/>
</dbReference>
<dbReference type="Pfam" id="PF00474">
    <property type="entry name" value="SSF"/>
    <property type="match status" value="1"/>
</dbReference>
<dbReference type="GO" id="GO:0015293">
    <property type="term" value="F:symporter activity"/>
    <property type="evidence" value="ECO:0007669"/>
    <property type="project" value="TreeGrafter"/>
</dbReference>
<name>A0A1I8QA67_STOCA</name>
<feature type="transmembrane region" description="Helical" evidence="12">
    <location>
        <begin position="115"/>
        <end position="137"/>
    </location>
</feature>
<evidence type="ECO:0000256" key="7">
    <source>
        <dbReference type="ARBA" id="ARBA00023053"/>
    </source>
</evidence>
<evidence type="ECO:0000256" key="6">
    <source>
        <dbReference type="ARBA" id="ARBA00022989"/>
    </source>
</evidence>
<keyword evidence="7" id="KW-0915">Sodium</keyword>
<evidence type="ECO:0000256" key="5">
    <source>
        <dbReference type="ARBA" id="ARBA00022692"/>
    </source>
</evidence>
<dbReference type="Gene3D" id="1.20.1730.10">
    <property type="entry name" value="Sodium/glucose cotransporter"/>
    <property type="match status" value="1"/>
</dbReference>
<evidence type="ECO:0000256" key="10">
    <source>
        <dbReference type="ARBA" id="ARBA00023201"/>
    </source>
</evidence>
<dbReference type="PANTHER" id="PTHR42985:SF5">
    <property type="entry name" value="FI02094P-RELATED"/>
    <property type="match status" value="1"/>
</dbReference>
<dbReference type="VEuPathDB" id="VectorBase:SCAU015289"/>
<feature type="transmembrane region" description="Helical" evidence="12">
    <location>
        <begin position="278"/>
        <end position="298"/>
    </location>
</feature>
<keyword evidence="10" id="KW-0739">Sodium transport</keyword>
<evidence type="ECO:0000256" key="11">
    <source>
        <dbReference type="RuleBase" id="RU362091"/>
    </source>
</evidence>
<evidence type="ECO:0000256" key="8">
    <source>
        <dbReference type="ARBA" id="ARBA00023065"/>
    </source>
</evidence>
<feature type="transmembrane region" description="Helical" evidence="12">
    <location>
        <begin position="245"/>
        <end position="266"/>
    </location>
</feature>
<feature type="transmembrane region" description="Helical" evidence="12">
    <location>
        <begin position="396"/>
        <end position="421"/>
    </location>
</feature>
<feature type="transmembrane region" description="Helical" evidence="12">
    <location>
        <begin position="625"/>
        <end position="649"/>
    </location>
</feature>
<keyword evidence="3" id="KW-0813">Transport</keyword>
<dbReference type="PANTHER" id="PTHR42985">
    <property type="entry name" value="SODIUM-COUPLED MONOCARBOXYLATE TRANSPORTER"/>
    <property type="match status" value="1"/>
</dbReference>
<evidence type="ECO:0000313" key="14">
    <source>
        <dbReference type="Proteomes" id="UP000095300"/>
    </source>
</evidence>
<dbReference type="NCBIfam" id="TIGR00813">
    <property type="entry name" value="sss"/>
    <property type="match status" value="1"/>
</dbReference>
<evidence type="ECO:0000256" key="9">
    <source>
        <dbReference type="ARBA" id="ARBA00023136"/>
    </source>
</evidence>
<evidence type="ECO:0000313" key="13">
    <source>
        <dbReference type="EnsemblMetazoa" id="SCAU015289-PE"/>
    </source>
</evidence>
<sequence>MSSNTAGIMAVASSTVTSPTTTTAATATNAGGQQPIMEMFTTTMASIKETMRTLITNPTTTSTTTTTTTTATTTTTSTAAFLATTSKASISVSSSAQPDQLNVADLSSSLQHFGWVDYCVFVLMLIICAFIGFYFGFIEKKQKNQKRSATEHRRGSEALDYLVGGRKMKVFPVSLSLVASFVSGISLLGTSTEIYVYGTQYAFILITLALSGVISWYVFLPVFCNLQLTSTYEYFEMRFGKSIRYFCSILFTVGMILYLPLAIYVPALTFNQVSGIDIYTITPVVCIVCTFYTCAGGLKAVVWTDAIQSIVMYGTILTICIKGTLDLGGLHAVLERNWEGGRLNFPDLTWDPTVRLSAVSVFLGSTLHKIQSNDVNQMSLQRFNSLPSMEKVKQCMIIFTILLMCLLFCCCYMGLLSYAAYHDCDPLSTKLARADDQMPTILVMRILGVIPGLPGLFVAGVFSAALSSLSTGLNSMACVISEDLIKPVLPKPLSGRQNLFLLRSIVAFFGLGCIFSVFVVEKLGTVLTLATMTGAVTMGPLLGFYTMGVCMPWVKGNSTLVGGIVSFLIMGWICFNAQLGQVKGEIRHPKLPISVEGCSYEFDNSTFVERQKYTPSERNIYHLSFMWYTGFGGILCCLVGNLACLLFGVTKAEDINPDLISPILHRFLPQGVMGKSAKAEMEPLEKLVPNKETVIEKKLLDYVE</sequence>
<keyword evidence="9 12" id="KW-0472">Membrane</keyword>
<dbReference type="OrthoDB" id="6132759at2759"/>
<protein>
    <recommendedName>
        <fullName evidence="15">Sodium-coupled monocarboxylate transporter 1</fullName>
    </recommendedName>
</protein>
<feature type="transmembrane region" description="Helical" evidence="12">
    <location>
        <begin position="526"/>
        <end position="547"/>
    </location>
</feature>
<feature type="transmembrane region" description="Helical" evidence="12">
    <location>
        <begin position="559"/>
        <end position="579"/>
    </location>
</feature>
<evidence type="ECO:0000256" key="3">
    <source>
        <dbReference type="ARBA" id="ARBA00022448"/>
    </source>
</evidence>
<dbReference type="EnsemblMetazoa" id="SCAU015289-RE">
    <property type="protein sequence ID" value="SCAU015289-PE"/>
    <property type="gene ID" value="SCAU015289"/>
</dbReference>
<dbReference type="AlphaFoldDB" id="A0A1I8QA67"/>
<dbReference type="InterPro" id="IPR001734">
    <property type="entry name" value="Na/solute_symporter"/>
</dbReference>
<keyword evidence="6 12" id="KW-1133">Transmembrane helix</keyword>
<proteinExistence type="inferred from homology"/>
<feature type="transmembrane region" description="Helical" evidence="12">
    <location>
        <begin position="441"/>
        <end position="466"/>
    </location>
</feature>
<comment type="similarity">
    <text evidence="2 11">Belongs to the sodium:solute symporter (SSF) (TC 2.A.21) family.</text>
</comment>
<gene>
    <name evidence="13" type="primary">106086045</name>
</gene>
<feature type="transmembrane region" description="Helical" evidence="12">
    <location>
        <begin position="170"/>
        <end position="189"/>
    </location>
</feature>
<evidence type="ECO:0000256" key="12">
    <source>
        <dbReference type="SAM" id="Phobius"/>
    </source>
</evidence>
<feature type="transmembrane region" description="Helical" evidence="12">
    <location>
        <begin position="500"/>
        <end position="520"/>
    </location>
</feature>
<organism evidence="13 14">
    <name type="scientific">Stomoxys calcitrans</name>
    <name type="common">Stable fly</name>
    <name type="synonym">Conops calcitrans</name>
    <dbReference type="NCBI Taxonomy" id="35570"/>
    <lineage>
        <taxon>Eukaryota</taxon>
        <taxon>Metazoa</taxon>
        <taxon>Ecdysozoa</taxon>
        <taxon>Arthropoda</taxon>
        <taxon>Hexapoda</taxon>
        <taxon>Insecta</taxon>
        <taxon>Pterygota</taxon>
        <taxon>Neoptera</taxon>
        <taxon>Endopterygota</taxon>
        <taxon>Diptera</taxon>
        <taxon>Brachycera</taxon>
        <taxon>Muscomorpha</taxon>
        <taxon>Muscoidea</taxon>
        <taxon>Muscidae</taxon>
        <taxon>Stomoxys</taxon>
    </lineage>
</organism>
<keyword evidence="4" id="KW-1003">Cell membrane</keyword>
<dbReference type="InterPro" id="IPR038377">
    <property type="entry name" value="Na/Glc_symporter_sf"/>
</dbReference>
<dbReference type="CDD" id="cd11492">
    <property type="entry name" value="SLC5sbd_NIS-SMVT"/>
    <property type="match status" value="1"/>
</dbReference>
<dbReference type="PROSITE" id="PS50283">
    <property type="entry name" value="NA_SOLUT_SYMP_3"/>
    <property type="match status" value="1"/>
</dbReference>
<evidence type="ECO:0008006" key="15">
    <source>
        <dbReference type="Google" id="ProtNLM"/>
    </source>
</evidence>
<keyword evidence="14" id="KW-1185">Reference proteome</keyword>
<comment type="subcellular location">
    <subcellularLocation>
        <location evidence="1">Cell membrane</location>
        <topology evidence="1">Multi-pass membrane protein</topology>
    </subcellularLocation>
</comment>
<reference evidence="13" key="1">
    <citation type="submission" date="2020-05" db="UniProtKB">
        <authorList>
            <consortium name="EnsemblMetazoa"/>
        </authorList>
    </citation>
    <scope>IDENTIFICATION</scope>
    <source>
        <strain evidence="13">USDA</strain>
    </source>
</reference>
<keyword evidence="8" id="KW-0406">Ion transport</keyword>
<feature type="transmembrane region" description="Helical" evidence="12">
    <location>
        <begin position="201"/>
        <end position="224"/>
    </location>
</feature>
<evidence type="ECO:0000256" key="4">
    <source>
        <dbReference type="ARBA" id="ARBA00022475"/>
    </source>
</evidence>
<dbReference type="Proteomes" id="UP000095300">
    <property type="component" value="Unassembled WGS sequence"/>
</dbReference>
<evidence type="ECO:0000256" key="1">
    <source>
        <dbReference type="ARBA" id="ARBA00004651"/>
    </source>
</evidence>
<dbReference type="InterPro" id="IPR051163">
    <property type="entry name" value="Sodium:Solute_Symporter_SSF"/>
</dbReference>
<dbReference type="GO" id="GO:0006814">
    <property type="term" value="P:sodium ion transport"/>
    <property type="evidence" value="ECO:0007669"/>
    <property type="project" value="UniProtKB-KW"/>
</dbReference>
<evidence type="ECO:0000256" key="2">
    <source>
        <dbReference type="ARBA" id="ARBA00006434"/>
    </source>
</evidence>